<dbReference type="EMBL" id="AMQN01004487">
    <property type="status" value="NOT_ANNOTATED_CDS"/>
    <property type="molecule type" value="Genomic_DNA"/>
</dbReference>
<evidence type="ECO:0000313" key="5">
    <source>
        <dbReference type="Proteomes" id="UP000014760"/>
    </source>
</evidence>
<reference evidence="3 5" key="2">
    <citation type="journal article" date="2013" name="Nature">
        <title>Insights into bilaterian evolution from three spiralian genomes.</title>
        <authorList>
            <person name="Simakov O."/>
            <person name="Marletaz F."/>
            <person name="Cho S.J."/>
            <person name="Edsinger-Gonzales E."/>
            <person name="Havlak P."/>
            <person name="Hellsten U."/>
            <person name="Kuo D.H."/>
            <person name="Larsson T."/>
            <person name="Lv J."/>
            <person name="Arendt D."/>
            <person name="Savage R."/>
            <person name="Osoegawa K."/>
            <person name="de Jong P."/>
            <person name="Grimwood J."/>
            <person name="Chapman J.A."/>
            <person name="Shapiro H."/>
            <person name="Aerts A."/>
            <person name="Otillar R.P."/>
            <person name="Terry A.Y."/>
            <person name="Boore J.L."/>
            <person name="Grigoriev I.V."/>
            <person name="Lindberg D.R."/>
            <person name="Seaver E.C."/>
            <person name="Weisblat D.A."/>
            <person name="Putnam N.H."/>
            <person name="Rokhsar D.S."/>
        </authorList>
    </citation>
    <scope>NUCLEOTIDE SEQUENCE</scope>
    <source>
        <strain evidence="3 5">I ESC-2004</strain>
    </source>
</reference>
<dbReference type="InterPro" id="IPR015422">
    <property type="entry name" value="PyrdxlP-dep_Trfase_small"/>
</dbReference>
<dbReference type="InterPro" id="IPR050478">
    <property type="entry name" value="Ethylene_sulfur-biosynth"/>
</dbReference>
<dbReference type="EMBL" id="KB293638">
    <property type="protein sequence ID" value="ELU15743.1"/>
    <property type="molecule type" value="Genomic_DNA"/>
</dbReference>
<organism evidence="3">
    <name type="scientific">Capitella teleta</name>
    <name type="common">Polychaete worm</name>
    <dbReference type="NCBI Taxonomy" id="283909"/>
    <lineage>
        <taxon>Eukaryota</taxon>
        <taxon>Metazoa</taxon>
        <taxon>Spiralia</taxon>
        <taxon>Lophotrochozoa</taxon>
        <taxon>Annelida</taxon>
        <taxon>Polychaeta</taxon>
        <taxon>Sedentaria</taxon>
        <taxon>Scolecida</taxon>
        <taxon>Capitellidae</taxon>
        <taxon>Capitella</taxon>
    </lineage>
</organism>
<dbReference type="PRINTS" id="PR00753">
    <property type="entry name" value="ACCSYNTHASE"/>
</dbReference>
<feature type="domain" description="Aminotransferase class I/classII large" evidence="2">
    <location>
        <begin position="40"/>
        <end position="401"/>
    </location>
</feature>
<sequence length="431" mass="48769">MDSVSERGRNTLNLMSFMNVQAAQVLPDIYNEQKNPKGFINLGIAENCTCEEVICTKVQECLTFNPATQYYYPFGGKLNFRNALADFLSERLAKGMELDPKKIVVTSGVGAAFDMMAHMFAEREDCFLVLAPFYSAIEYDVFLRSGVKLHHIHRPVHDTNKLRAFSFDEELLEQGYQEAIDLGHKVKAIIVINPGNPTGMIHTRLELLTASKFAQRHDIHIIYDEIYALSVFGDDAEFISALSMPELLTNDKSHFMWGFSKDFGISGIRCGMVYTNSAEYLKGANKLSYFGGVPSVIQDALARMISDKAWLDDVYFPTNLQRLRENHDVMEKGLTSLGIICHPVKAGFFIYANFSKYMKEQTTAEELKLFNEFKAAKVYLIPGTGLKSKEVGWFRVTFTNKQEAVARGDFTQIRILGSRLDRIEAVLKQRS</sequence>
<reference evidence="4" key="3">
    <citation type="submission" date="2015-06" db="UniProtKB">
        <authorList>
            <consortium name="EnsemblMetazoa"/>
        </authorList>
    </citation>
    <scope>IDENTIFICATION</scope>
</reference>
<evidence type="ECO:0000313" key="4">
    <source>
        <dbReference type="EnsemblMetazoa" id="CapteP201163"/>
    </source>
</evidence>
<dbReference type="GO" id="GO:0030170">
    <property type="term" value="F:pyridoxal phosphate binding"/>
    <property type="evidence" value="ECO:0007669"/>
    <property type="project" value="InterPro"/>
</dbReference>
<evidence type="ECO:0000256" key="1">
    <source>
        <dbReference type="ARBA" id="ARBA00022898"/>
    </source>
</evidence>
<dbReference type="PANTHER" id="PTHR43795:SF39">
    <property type="entry name" value="AMINOTRANSFERASE CLASS I_CLASSII DOMAIN-CONTAINING PROTEIN"/>
    <property type="match status" value="1"/>
</dbReference>
<protein>
    <recommendedName>
        <fullName evidence="2">Aminotransferase class I/classII large domain-containing protein</fullName>
    </recommendedName>
</protein>
<dbReference type="InterPro" id="IPR015421">
    <property type="entry name" value="PyrdxlP-dep_Trfase_major"/>
</dbReference>
<accession>R7VAA1</accession>
<keyword evidence="5" id="KW-1185">Reference proteome</keyword>
<dbReference type="GO" id="GO:0006520">
    <property type="term" value="P:amino acid metabolic process"/>
    <property type="evidence" value="ECO:0007669"/>
    <property type="project" value="TreeGrafter"/>
</dbReference>
<dbReference type="Proteomes" id="UP000014760">
    <property type="component" value="Unassembled WGS sequence"/>
</dbReference>
<dbReference type="PANTHER" id="PTHR43795">
    <property type="entry name" value="BIFUNCTIONAL ASPARTATE AMINOTRANSFERASE AND GLUTAMATE/ASPARTATE-PREPHENATE AMINOTRANSFERASE-RELATED"/>
    <property type="match status" value="1"/>
</dbReference>
<dbReference type="Gene3D" id="3.40.640.10">
    <property type="entry name" value="Type I PLP-dependent aspartate aminotransferase-like (Major domain)"/>
    <property type="match status" value="1"/>
</dbReference>
<evidence type="ECO:0000259" key="2">
    <source>
        <dbReference type="Pfam" id="PF00155"/>
    </source>
</evidence>
<dbReference type="AlphaFoldDB" id="R7VAA1"/>
<name>R7VAA1_CAPTE</name>
<evidence type="ECO:0000313" key="3">
    <source>
        <dbReference type="EMBL" id="ELU15743.1"/>
    </source>
</evidence>
<dbReference type="OMA" id="PYYGTFV"/>
<dbReference type="Gene3D" id="3.90.1150.10">
    <property type="entry name" value="Aspartate Aminotransferase, domain 1"/>
    <property type="match status" value="1"/>
</dbReference>
<dbReference type="EnsemblMetazoa" id="CapteT201163">
    <property type="protein sequence ID" value="CapteP201163"/>
    <property type="gene ID" value="CapteG201163"/>
</dbReference>
<dbReference type="CDD" id="cd00609">
    <property type="entry name" value="AAT_like"/>
    <property type="match status" value="1"/>
</dbReference>
<dbReference type="STRING" id="283909.R7VAA1"/>
<dbReference type="OrthoDB" id="691673at2759"/>
<dbReference type="SUPFAM" id="SSF53383">
    <property type="entry name" value="PLP-dependent transferases"/>
    <property type="match status" value="1"/>
</dbReference>
<gene>
    <name evidence="3" type="ORF">CAPTEDRAFT_201163</name>
</gene>
<dbReference type="InterPro" id="IPR015424">
    <property type="entry name" value="PyrdxlP-dep_Trfase"/>
</dbReference>
<proteinExistence type="predicted"/>
<dbReference type="Pfam" id="PF00155">
    <property type="entry name" value="Aminotran_1_2"/>
    <property type="match status" value="1"/>
</dbReference>
<dbReference type="InterPro" id="IPR004839">
    <property type="entry name" value="Aminotransferase_I/II_large"/>
</dbReference>
<reference evidence="5" key="1">
    <citation type="submission" date="2012-12" db="EMBL/GenBank/DDBJ databases">
        <authorList>
            <person name="Hellsten U."/>
            <person name="Grimwood J."/>
            <person name="Chapman J.A."/>
            <person name="Shapiro H."/>
            <person name="Aerts A."/>
            <person name="Otillar R.P."/>
            <person name="Terry A.Y."/>
            <person name="Boore J.L."/>
            <person name="Simakov O."/>
            <person name="Marletaz F."/>
            <person name="Cho S.-J."/>
            <person name="Edsinger-Gonzales E."/>
            <person name="Havlak P."/>
            <person name="Kuo D.-H."/>
            <person name="Larsson T."/>
            <person name="Lv J."/>
            <person name="Arendt D."/>
            <person name="Savage R."/>
            <person name="Osoegawa K."/>
            <person name="de Jong P."/>
            <person name="Lindberg D.R."/>
            <person name="Seaver E.C."/>
            <person name="Weisblat D.A."/>
            <person name="Putnam N.H."/>
            <person name="Grigoriev I.V."/>
            <person name="Rokhsar D.S."/>
        </authorList>
    </citation>
    <scope>NUCLEOTIDE SEQUENCE</scope>
    <source>
        <strain evidence="5">I ESC-2004</strain>
    </source>
</reference>
<dbReference type="HOGENOM" id="CLU_017584_1_3_1"/>
<dbReference type="GO" id="GO:0008483">
    <property type="term" value="F:transaminase activity"/>
    <property type="evidence" value="ECO:0007669"/>
    <property type="project" value="TreeGrafter"/>
</dbReference>
<keyword evidence="1" id="KW-0663">Pyridoxal phosphate</keyword>